<sequence>MQKLHQDLILSRTSTPNRHSGDLLHSVYTFRTYDMAAVDFLHHENPLTWAGVEPATLGAESQRQTIHAAQMASGYIL</sequence>
<keyword evidence="2" id="KW-1185">Reference proteome</keyword>
<name>A0A8X6V3L3_TRICX</name>
<dbReference type="Proteomes" id="UP000887159">
    <property type="component" value="Unassembled WGS sequence"/>
</dbReference>
<accession>A0A8X6V3L3</accession>
<reference evidence="1" key="1">
    <citation type="submission" date="2020-08" db="EMBL/GenBank/DDBJ databases">
        <title>Multicomponent nature underlies the extraordinary mechanical properties of spider dragline silk.</title>
        <authorList>
            <person name="Kono N."/>
            <person name="Nakamura H."/>
            <person name="Mori M."/>
            <person name="Yoshida Y."/>
            <person name="Ohtoshi R."/>
            <person name="Malay A.D."/>
            <person name="Moran D.A.P."/>
            <person name="Tomita M."/>
            <person name="Numata K."/>
            <person name="Arakawa K."/>
        </authorList>
    </citation>
    <scope>NUCLEOTIDE SEQUENCE</scope>
</reference>
<comment type="caution">
    <text evidence="1">The sequence shown here is derived from an EMBL/GenBank/DDBJ whole genome shotgun (WGS) entry which is preliminary data.</text>
</comment>
<dbReference type="EMBL" id="BMAU01021236">
    <property type="protein sequence ID" value="GFY03427.1"/>
    <property type="molecule type" value="Genomic_DNA"/>
</dbReference>
<evidence type="ECO:0000313" key="2">
    <source>
        <dbReference type="Proteomes" id="UP000887159"/>
    </source>
</evidence>
<protein>
    <submittedName>
        <fullName evidence="1">Uncharacterized protein</fullName>
    </submittedName>
</protein>
<organism evidence="1 2">
    <name type="scientific">Trichonephila clavipes</name>
    <name type="common">Golden silk orbweaver</name>
    <name type="synonym">Nephila clavipes</name>
    <dbReference type="NCBI Taxonomy" id="2585209"/>
    <lineage>
        <taxon>Eukaryota</taxon>
        <taxon>Metazoa</taxon>
        <taxon>Ecdysozoa</taxon>
        <taxon>Arthropoda</taxon>
        <taxon>Chelicerata</taxon>
        <taxon>Arachnida</taxon>
        <taxon>Araneae</taxon>
        <taxon>Araneomorphae</taxon>
        <taxon>Entelegynae</taxon>
        <taxon>Araneoidea</taxon>
        <taxon>Nephilidae</taxon>
        <taxon>Trichonephila</taxon>
    </lineage>
</organism>
<evidence type="ECO:0000313" key="1">
    <source>
        <dbReference type="EMBL" id="GFY03427.1"/>
    </source>
</evidence>
<gene>
    <name evidence="1" type="ORF">TNCV_1173831</name>
</gene>
<dbReference type="AlphaFoldDB" id="A0A8X6V3L3"/>
<proteinExistence type="predicted"/>